<dbReference type="PANTHER" id="PTHR43185">
    <property type="entry name" value="FERROUS IRON TRANSPORT PROTEIN B"/>
    <property type="match status" value="1"/>
</dbReference>
<dbReference type="SUPFAM" id="SSF52540">
    <property type="entry name" value="P-loop containing nucleoside triphosphate hydrolases"/>
    <property type="match status" value="1"/>
</dbReference>
<dbReference type="EMBL" id="AE009441">
    <property type="protein sequence ID" value="AAL62716.1"/>
    <property type="molecule type" value="Genomic_DNA"/>
</dbReference>
<evidence type="ECO:0000313" key="2">
    <source>
        <dbReference type="EMBL" id="AAL62716.1"/>
    </source>
</evidence>
<dbReference type="InParanoid" id="Q8ZZC5"/>
<dbReference type="PROSITE" id="PS51711">
    <property type="entry name" value="G_FEOB"/>
    <property type="match status" value="1"/>
</dbReference>
<keyword evidence="3" id="KW-1185">Reference proteome</keyword>
<evidence type="ECO:0000313" key="3">
    <source>
        <dbReference type="Proteomes" id="UP000002439"/>
    </source>
</evidence>
<dbReference type="Gene3D" id="3.40.50.300">
    <property type="entry name" value="P-loop containing nucleotide triphosphate hydrolases"/>
    <property type="match status" value="1"/>
</dbReference>
<protein>
    <submittedName>
        <fullName evidence="2">Iron (II) transporter (FeoB-2) part 2, conjectural, authentic frameshift</fullName>
    </submittedName>
</protein>
<dbReference type="InterPro" id="IPR050860">
    <property type="entry name" value="FeoB_GTPase"/>
</dbReference>
<dbReference type="PATRIC" id="fig|178306.9.peg.247"/>
<name>Q8ZZC5_PYRAE</name>
<dbReference type="InterPro" id="IPR030389">
    <property type="entry name" value="G_FEOB_dom"/>
</dbReference>
<reference evidence="2 3" key="1">
    <citation type="journal article" date="2002" name="Proc. Natl. Acad. Sci. U.S.A.">
        <title>Genome sequence of the hyperthermophilic crenarchaeon Pyrobaculum aerophilum.</title>
        <authorList>
            <person name="Fitz-Gibbon S.T."/>
            <person name="Ladner H."/>
            <person name="Kim U.J."/>
            <person name="Stetter K.O."/>
            <person name="Simon M.I."/>
            <person name="Miller J.H."/>
        </authorList>
    </citation>
    <scope>NUCLEOTIDE SEQUENCE [LARGE SCALE GENOMIC DNA]</scope>
    <source>
        <strain evidence="3">ATCC 51768 / DSM 7523 / JCM 9630 / CIP 104966 / NBRC 100827 / IM2</strain>
    </source>
</reference>
<sequence length="92" mass="9818">MKRYAIIGPPNVGKSALFYALTGVFVKTANYPGTTLELQKGVVKKGSYSVELVDLSGVLNPDSPIDEDEKLAIKEALEGEYDGVIVVAAPTF</sequence>
<accession>Q8ZZC5</accession>
<dbReference type="Proteomes" id="UP000002439">
    <property type="component" value="Chromosome"/>
</dbReference>
<dbReference type="HOGENOM" id="CLU_2406464_0_0_2"/>
<proteinExistence type="predicted"/>
<organism evidence="2 3">
    <name type="scientific">Pyrobaculum aerophilum (strain ATCC 51768 / DSM 7523 / JCM 9630 / CIP 104966 / NBRC 100827 / IM2)</name>
    <dbReference type="NCBI Taxonomy" id="178306"/>
    <lineage>
        <taxon>Archaea</taxon>
        <taxon>Thermoproteota</taxon>
        <taxon>Thermoprotei</taxon>
        <taxon>Thermoproteales</taxon>
        <taxon>Thermoproteaceae</taxon>
        <taxon>Pyrobaculum</taxon>
    </lineage>
</organism>
<dbReference type="eggNOG" id="arCOG00359">
    <property type="taxonomic scope" value="Archaea"/>
</dbReference>
<dbReference type="InterPro" id="IPR006073">
    <property type="entry name" value="GTP-bd"/>
</dbReference>
<dbReference type="PANTHER" id="PTHR43185:SF2">
    <property type="entry name" value="FERROUS IRON TRANSPORT PROTEIN B"/>
    <property type="match status" value="1"/>
</dbReference>
<dbReference type="GO" id="GO:0005525">
    <property type="term" value="F:GTP binding"/>
    <property type="evidence" value="ECO:0007669"/>
    <property type="project" value="InterPro"/>
</dbReference>
<feature type="domain" description="FeoB-type G" evidence="1">
    <location>
        <begin position="1"/>
        <end position="92"/>
    </location>
</feature>
<dbReference type="GeneID" id="68225631"/>
<dbReference type="InterPro" id="IPR027417">
    <property type="entry name" value="P-loop_NTPase"/>
</dbReference>
<dbReference type="STRING" id="178306.PAE0324"/>
<gene>
    <name evidence="2" type="ordered locus">PAE0324</name>
</gene>
<dbReference type="Pfam" id="PF02421">
    <property type="entry name" value="FeoB_N"/>
    <property type="match status" value="1"/>
</dbReference>
<dbReference type="AlphaFoldDB" id="Q8ZZC5"/>
<evidence type="ECO:0000259" key="1">
    <source>
        <dbReference type="PROSITE" id="PS51711"/>
    </source>
</evidence>
<dbReference type="KEGG" id="pai:PAE0324"/>
<dbReference type="EnsemblBacteria" id="AAL62716">
    <property type="protein sequence ID" value="AAL62716"/>
    <property type="gene ID" value="PAE0324"/>
</dbReference>
<dbReference type="PRINTS" id="PR00326">
    <property type="entry name" value="GTP1OBG"/>
</dbReference>
<dbReference type="RefSeq" id="WP_011007188.1">
    <property type="nucleotide sequence ID" value="NC_003364.1"/>
</dbReference>